<organism evidence="2 3">
    <name type="scientific">Croceibacter atlanticus (strain ATCC BAA-628 / JCM 21780 / CIP 108009 / IAM 15332 / KCTC 12090 / HTCC2559)</name>
    <dbReference type="NCBI Taxonomy" id="216432"/>
    <lineage>
        <taxon>Bacteria</taxon>
        <taxon>Pseudomonadati</taxon>
        <taxon>Bacteroidota</taxon>
        <taxon>Flavobacteriia</taxon>
        <taxon>Flavobacteriales</taxon>
        <taxon>Flavobacteriaceae</taxon>
        <taxon>Croceibacter</taxon>
    </lineage>
</organism>
<protein>
    <submittedName>
        <fullName evidence="2">Xanthan biosynthesis pyruvyltransferase GumL</fullName>
    </submittedName>
</protein>
<proteinExistence type="predicted"/>
<dbReference type="STRING" id="216432.CA2559_07265"/>
<gene>
    <name evidence="2" type="ordered locus">CA2559_07265</name>
</gene>
<evidence type="ECO:0000259" key="1">
    <source>
        <dbReference type="Pfam" id="PF04230"/>
    </source>
</evidence>
<dbReference type="GO" id="GO:0016740">
    <property type="term" value="F:transferase activity"/>
    <property type="evidence" value="ECO:0007669"/>
    <property type="project" value="UniProtKB-KW"/>
</dbReference>
<dbReference type="Pfam" id="PF04230">
    <property type="entry name" value="PS_pyruv_trans"/>
    <property type="match status" value="1"/>
</dbReference>
<evidence type="ECO:0000313" key="2">
    <source>
        <dbReference type="EMBL" id="EAP88542.1"/>
    </source>
</evidence>
<dbReference type="HOGENOM" id="CLU_1045362_0_0_10"/>
<evidence type="ECO:0000313" key="3">
    <source>
        <dbReference type="Proteomes" id="UP000002297"/>
    </source>
</evidence>
<dbReference type="InterPro" id="IPR007345">
    <property type="entry name" value="Polysacch_pyruvyl_Trfase"/>
</dbReference>
<dbReference type="OrthoDB" id="9803627at2"/>
<feature type="domain" description="Polysaccharide pyruvyl transferase" evidence="1">
    <location>
        <begin position="63"/>
        <end position="213"/>
    </location>
</feature>
<name>A3U8H5_CROAH</name>
<dbReference type="Proteomes" id="UP000002297">
    <property type="component" value="Chromosome"/>
</dbReference>
<sequence>MPLRTYYWNTRKVPKLRFYAERILKPRKMIFKHGNAGDIFNEDLIKFIYKTNPLNLNKEGNRLLMVGSIMNVLLEDDIINGIGWKGNDMSKKRDIIEKATVYGVRGPLTKSLFENYGTDLSNLKFEYDPGLLIKEVYNVNMEKFSENGPIFIPHYRDLWQYKSYPKGLKVVNIDNKPETIIKHILKASVVYASSLHGIIFSHALSKPCIFVAPQTKEPIFKYQDYFMSIGMEMPEPLAHISKLSYTKDVSTTLDYSIGLKDFYFPDNELLRSKNILS</sequence>
<dbReference type="EMBL" id="CP002046">
    <property type="protein sequence ID" value="EAP88542.1"/>
    <property type="molecule type" value="Genomic_DNA"/>
</dbReference>
<keyword evidence="2" id="KW-0808">Transferase</keyword>
<dbReference type="KEGG" id="cat:CA2559_07265"/>
<keyword evidence="3" id="KW-1185">Reference proteome</keyword>
<reference evidence="2 3" key="1">
    <citation type="journal article" date="2010" name="J. Bacteriol.">
        <title>The complete genome sequence of Croceibacter atlanticus HTCC2559T.</title>
        <authorList>
            <person name="Oh H.M."/>
            <person name="Kang I."/>
            <person name="Ferriera S."/>
            <person name="Giovannoni S.J."/>
            <person name="Cho J.C."/>
        </authorList>
    </citation>
    <scope>NUCLEOTIDE SEQUENCE [LARGE SCALE GENOMIC DNA]</scope>
    <source>
        <strain evidence="3">ATCC BAA-628 / HTCC2559 / KCTC 12090</strain>
    </source>
</reference>
<dbReference type="AlphaFoldDB" id="A3U8H5"/>
<dbReference type="eggNOG" id="COG2327">
    <property type="taxonomic scope" value="Bacteria"/>
</dbReference>
<accession>A3U8H5</accession>